<proteinExistence type="predicted"/>
<protein>
    <submittedName>
        <fullName evidence="2">DUF4388 domain-containing protein</fullName>
    </submittedName>
</protein>
<dbReference type="AlphaFoldDB" id="A0A7C4Y3R5"/>
<accession>A0A7C4Y3R5</accession>
<dbReference type="PANTHER" id="PTHR36304">
    <property type="entry name" value="DOMAIN GTPASE-ACTIVATING PROTEIN, PUTATIVE-RELATED-RELATED"/>
    <property type="match status" value="1"/>
</dbReference>
<dbReference type="PANTHER" id="PTHR36304:SF4">
    <property type="entry name" value="DUF4388 DOMAIN-CONTAINING PROTEIN"/>
    <property type="match status" value="1"/>
</dbReference>
<dbReference type="Pfam" id="PF14332">
    <property type="entry name" value="DUF4388"/>
    <property type="match status" value="1"/>
</dbReference>
<name>A0A7C4Y3R5_9BACT</name>
<sequence>MVLQGNLSDFKLEEVVQTISQGKKSGKLEVDGVMGMYGIYFSNGEIIHANGPYSIGEEAILDVFLEINGTFTFITNIVLPPRTIKKNIFDIIATGINLREENLEIIKQITKATKMLPNTKGDIDDVELSRDEIKLLRYILDATPISTIMEDVGMSYVKFLEILKGLLKKGIVTLGG</sequence>
<gene>
    <name evidence="2" type="ORF">ENV82_01380</name>
</gene>
<dbReference type="EMBL" id="DTHV01000040">
    <property type="protein sequence ID" value="HGW60080.1"/>
    <property type="molecule type" value="Genomic_DNA"/>
</dbReference>
<feature type="domain" description="PatA-like N-terminal" evidence="1">
    <location>
        <begin position="4"/>
        <end position="100"/>
    </location>
</feature>
<comment type="caution">
    <text evidence="2">The sequence shown here is derived from an EMBL/GenBank/DDBJ whole genome shotgun (WGS) entry which is preliminary data.</text>
</comment>
<dbReference type="InterPro" id="IPR025497">
    <property type="entry name" value="PatA-like_N"/>
</dbReference>
<evidence type="ECO:0000313" key="2">
    <source>
        <dbReference type="EMBL" id="HGW60080.1"/>
    </source>
</evidence>
<organism evidence="2">
    <name type="scientific">Caldisericum exile</name>
    <dbReference type="NCBI Taxonomy" id="693075"/>
    <lineage>
        <taxon>Bacteria</taxon>
        <taxon>Pseudomonadati</taxon>
        <taxon>Caldisericota/Cryosericota group</taxon>
        <taxon>Caldisericota</taxon>
        <taxon>Caldisericia</taxon>
        <taxon>Caldisericales</taxon>
        <taxon>Caldisericaceae</taxon>
        <taxon>Caldisericum</taxon>
    </lineage>
</organism>
<evidence type="ECO:0000259" key="1">
    <source>
        <dbReference type="Pfam" id="PF14332"/>
    </source>
</evidence>
<reference evidence="2" key="1">
    <citation type="journal article" date="2020" name="mSystems">
        <title>Genome- and Community-Level Interaction Insights into Carbon Utilization and Element Cycling Functions of Hydrothermarchaeota in Hydrothermal Sediment.</title>
        <authorList>
            <person name="Zhou Z."/>
            <person name="Liu Y."/>
            <person name="Xu W."/>
            <person name="Pan J."/>
            <person name="Luo Z.H."/>
            <person name="Li M."/>
        </authorList>
    </citation>
    <scope>NUCLEOTIDE SEQUENCE [LARGE SCALE GENOMIC DNA]</scope>
    <source>
        <strain evidence="2">SpSt-794</strain>
    </source>
</reference>